<evidence type="ECO:0000313" key="5">
    <source>
        <dbReference type="EMBL" id="PWY71174.1"/>
    </source>
</evidence>
<reference evidence="5" key="1">
    <citation type="submission" date="2016-12" db="EMBL/GenBank/DDBJ databases">
        <title>The genomes of Aspergillus section Nigri reveals drivers in fungal speciation.</title>
        <authorList>
            <consortium name="DOE Joint Genome Institute"/>
            <person name="Vesth T.C."/>
            <person name="Nybo J."/>
            <person name="Theobald S."/>
            <person name="Brandl J."/>
            <person name="Frisvad J.C."/>
            <person name="Nielsen K.F."/>
            <person name="Lyhne E.K."/>
            <person name="Kogle M.E."/>
            <person name="Kuo A."/>
            <person name="Riley R."/>
            <person name="Clum A."/>
            <person name="Nolan M."/>
            <person name="Lipzen A."/>
            <person name="Salamov A."/>
            <person name="Henrissat B."/>
            <person name="Wiebenga A."/>
            <person name="De vries R.P."/>
            <person name="Grigoriev I.V."/>
            <person name="Mortensen U.H."/>
            <person name="Andersen M.R."/>
            <person name="Baker S.E."/>
        </authorList>
    </citation>
    <scope>NUCLEOTIDE SEQUENCE</scope>
    <source>
        <strain evidence="5">CBS 122712</strain>
    </source>
</reference>
<dbReference type="CDD" id="cd01356">
    <property type="entry name" value="AcnX_swivel"/>
    <property type="match status" value="1"/>
</dbReference>
<dbReference type="GO" id="GO:0016829">
    <property type="term" value="F:lyase activity"/>
    <property type="evidence" value="ECO:0007669"/>
    <property type="project" value="UniProtKB-KW"/>
</dbReference>
<organism evidence="5 6">
    <name type="scientific">Aspergillus eucalypticola (strain CBS 122712 / IBT 29274)</name>
    <dbReference type="NCBI Taxonomy" id="1448314"/>
    <lineage>
        <taxon>Eukaryota</taxon>
        <taxon>Fungi</taxon>
        <taxon>Dikarya</taxon>
        <taxon>Ascomycota</taxon>
        <taxon>Pezizomycotina</taxon>
        <taxon>Eurotiomycetes</taxon>
        <taxon>Eurotiomycetidae</taxon>
        <taxon>Eurotiales</taxon>
        <taxon>Aspergillaceae</taxon>
        <taxon>Aspergillus</taxon>
        <taxon>Aspergillus subgen. Circumdati</taxon>
    </lineage>
</organism>
<dbReference type="VEuPathDB" id="FungiDB:BO83DRAFT_49867"/>
<sequence>MTVLPTSMSPPPLCHGVPHVKGTASGRLIASHVELSFWGGVDPQTGRVIDQHHPLNGHSLEGRILAIPGGRGSCSGSGVMLELLLNNRGPKAILFERREDILTLGVMVAEEMFGRAIPVITLNADDFQRVLGLHDTYITVGDGYIFDKELPGTLHELPDYHSKTPLALTTKVQLSDVDRALIQGEYGEAARVAMQIVLRMSELLEARELIPVTQVHVDGCIYTGPGSLMFAERLRDLGGQVLVPTTLNSISVDQKRWRAQGVDMAFGEAADRLAKAYIDMGARPTFTCSPYQLDSAPKLGDQIAWAESNAVVYANSVLGARTMKYPDFLDIAIALTGRAPKGGPHIDTNRQATLIVRLIDTENLHVDDSFYPVLGYHIGTLATNQIPVILGLESLAPNRDDLKAFGAAFATVSSAPMFHMVGITPEAKTIEATIRPGAHPPCLDVKKEDLIPCWDTLNTASDDQAVDLISLGNPHFSLIEIRRLATLCQGRTKCEGLAVVVTCSRATYDLADQAGFVQELEKFGVQFITDTCWCMITEPIIPQSSNAIMTNSGKYAHYGPGLTGRKFYLGSLARCVETACHGRPIDHRPSWLVNKM</sequence>
<name>A0A317VA19_ASPEC</name>
<dbReference type="RefSeq" id="XP_025387165.1">
    <property type="nucleotide sequence ID" value="XM_025537398.1"/>
</dbReference>
<dbReference type="CDD" id="cd01355">
    <property type="entry name" value="AcnX"/>
    <property type="match status" value="1"/>
</dbReference>
<dbReference type="PANTHER" id="PTHR36577">
    <property type="entry name" value="DUF521 DOMAIN PROTEIN (AFU_ORTHOLOGUE AFUA_6G00490)"/>
    <property type="match status" value="1"/>
</dbReference>
<dbReference type="Pfam" id="PF04412">
    <property type="entry name" value="AcnX"/>
    <property type="match status" value="1"/>
</dbReference>
<dbReference type="GeneID" id="37059360"/>
<evidence type="ECO:0000256" key="2">
    <source>
        <dbReference type="ARBA" id="ARBA00023239"/>
    </source>
</evidence>
<proteinExistence type="predicted"/>
<dbReference type="OrthoDB" id="2594507at2759"/>
<evidence type="ECO:0000256" key="1">
    <source>
        <dbReference type="ARBA" id="ARBA00023004"/>
    </source>
</evidence>
<dbReference type="AlphaFoldDB" id="A0A317VA19"/>
<dbReference type="InterPro" id="IPR007506">
    <property type="entry name" value="PMDh-L-like_dom"/>
</dbReference>
<evidence type="ECO:0000259" key="3">
    <source>
        <dbReference type="Pfam" id="PF01989"/>
    </source>
</evidence>
<evidence type="ECO:0000313" key="6">
    <source>
        <dbReference type="Proteomes" id="UP000246171"/>
    </source>
</evidence>
<keyword evidence="2" id="KW-0456">Lyase</keyword>
<dbReference type="PIRSF" id="PIRSF036630">
    <property type="entry name" value="UCP036630"/>
    <property type="match status" value="1"/>
</dbReference>
<dbReference type="SUPFAM" id="SSF52016">
    <property type="entry name" value="LeuD/IlvD-like"/>
    <property type="match status" value="1"/>
</dbReference>
<accession>A0A317VA19</accession>
<dbReference type="EMBL" id="MSFU01000015">
    <property type="protein sequence ID" value="PWY71174.1"/>
    <property type="molecule type" value="Genomic_DNA"/>
</dbReference>
<dbReference type="InterPro" id="IPR012047">
    <property type="entry name" value="AcnX"/>
</dbReference>
<keyword evidence="6" id="KW-1185">Reference proteome</keyword>
<dbReference type="Pfam" id="PF01989">
    <property type="entry name" value="AcnX_swivel_put"/>
    <property type="match status" value="1"/>
</dbReference>
<evidence type="ECO:0000259" key="4">
    <source>
        <dbReference type="Pfam" id="PF04412"/>
    </source>
</evidence>
<dbReference type="Proteomes" id="UP000246171">
    <property type="component" value="Unassembled WGS sequence"/>
</dbReference>
<gene>
    <name evidence="5" type="ORF">BO83DRAFT_49867</name>
</gene>
<dbReference type="PANTHER" id="PTHR36577:SF3">
    <property type="entry name" value="DUF521 DOMAIN PROTEIN (AFU_ORTHOLOGUE AFUA_6G00490)"/>
    <property type="match status" value="1"/>
</dbReference>
<keyword evidence="1" id="KW-0408">Iron</keyword>
<protein>
    <submittedName>
        <fullName evidence="5">DUF521 domain protein</fullName>
    </submittedName>
</protein>
<dbReference type="Gene3D" id="3.50.30.10">
    <property type="entry name" value="Phosphohistidine domain"/>
    <property type="match status" value="1"/>
</dbReference>
<dbReference type="InterPro" id="IPR002840">
    <property type="entry name" value="PMDh-S-like_dom"/>
</dbReference>
<feature type="domain" description="Phosphomevalonate dehydratase small subunit-like" evidence="3">
    <location>
        <begin position="35"/>
        <end position="119"/>
    </location>
</feature>
<comment type="caution">
    <text evidence="5">The sequence shown here is derived from an EMBL/GenBank/DDBJ whole genome shotgun (WGS) entry which is preliminary data.</text>
</comment>
<feature type="domain" description="Phosphomevalonate dehydratase large subunit-like" evidence="4">
    <location>
        <begin position="173"/>
        <end position="577"/>
    </location>
</feature>